<dbReference type="AlphaFoldDB" id="X1HHH8"/>
<evidence type="ECO:0000313" key="1">
    <source>
        <dbReference type="EMBL" id="GAH56480.1"/>
    </source>
</evidence>
<feature type="non-terminal residue" evidence="1">
    <location>
        <position position="1"/>
    </location>
</feature>
<sequence length="32" mass="3490">AKKEESMLVELQENLLGIKTALDELSCINAVS</sequence>
<comment type="caution">
    <text evidence="1">The sequence shown here is derived from an EMBL/GenBank/DDBJ whole genome shotgun (WGS) entry which is preliminary data.</text>
</comment>
<name>X1HHH8_9ZZZZ</name>
<reference evidence="1" key="1">
    <citation type="journal article" date="2014" name="Front. Microbiol.">
        <title>High frequency of phylogenetically diverse reductive dehalogenase-homologous genes in deep subseafloor sedimentary metagenomes.</title>
        <authorList>
            <person name="Kawai M."/>
            <person name="Futagami T."/>
            <person name="Toyoda A."/>
            <person name="Takaki Y."/>
            <person name="Nishi S."/>
            <person name="Hori S."/>
            <person name="Arai W."/>
            <person name="Tsubouchi T."/>
            <person name="Morono Y."/>
            <person name="Uchiyama I."/>
            <person name="Ito T."/>
            <person name="Fujiyama A."/>
            <person name="Inagaki F."/>
            <person name="Takami H."/>
        </authorList>
    </citation>
    <scope>NUCLEOTIDE SEQUENCE</scope>
    <source>
        <strain evidence="1">Expedition CK06-06</strain>
    </source>
</reference>
<protein>
    <submittedName>
        <fullName evidence="1">Uncharacterized protein</fullName>
    </submittedName>
</protein>
<gene>
    <name evidence="1" type="ORF">S03H2_28407</name>
</gene>
<accession>X1HHH8</accession>
<dbReference type="EMBL" id="BARU01017112">
    <property type="protein sequence ID" value="GAH56480.1"/>
    <property type="molecule type" value="Genomic_DNA"/>
</dbReference>
<organism evidence="1">
    <name type="scientific">marine sediment metagenome</name>
    <dbReference type="NCBI Taxonomy" id="412755"/>
    <lineage>
        <taxon>unclassified sequences</taxon>
        <taxon>metagenomes</taxon>
        <taxon>ecological metagenomes</taxon>
    </lineage>
</organism>
<proteinExistence type="predicted"/>